<dbReference type="SUPFAM" id="SSF52058">
    <property type="entry name" value="L domain-like"/>
    <property type="match status" value="1"/>
</dbReference>
<dbReference type="RefSeq" id="XP_004253794.1">
    <property type="nucleotide sequence ID" value="XM_004253746.1"/>
</dbReference>
<evidence type="ECO:0000313" key="2">
    <source>
        <dbReference type="Proteomes" id="UP000014680"/>
    </source>
</evidence>
<sequence>MAHLECFHMLTTLKFYTTINTIKQLVLVSKKYRQIFEMLHFNPVPINNKTIAYFPHLETLHLYNPTDETFGNKVVSSTQIENTNRVAFYKVVVWFEVDYETTITHQTIEYKNICYSKSDRVKYGDKIPPVVHSLGYKCFEKCTFKSFVVPTQITSLGERCFSDCCNLQSITIPDTVLSLGKSCFYYCSDLEDVSIGSNVRSIGSYCFEGCYMNLCTIEIPEGLTSLGDDCFCGCGNLSKVKLPSTLKVFDIEWFTQCYALRQIELPRTAQIDTFYFHIFDTNREVNPLCKLKVK</sequence>
<evidence type="ECO:0008006" key="3">
    <source>
        <dbReference type="Google" id="ProtNLM"/>
    </source>
</evidence>
<dbReference type="InterPro" id="IPR053139">
    <property type="entry name" value="Surface_bspA-like"/>
</dbReference>
<dbReference type="PANTHER" id="PTHR45661:SF3">
    <property type="entry name" value="IG-LIKE DOMAIN-CONTAINING PROTEIN"/>
    <property type="match status" value="1"/>
</dbReference>
<dbReference type="PANTHER" id="PTHR45661">
    <property type="entry name" value="SURFACE ANTIGEN"/>
    <property type="match status" value="1"/>
</dbReference>
<dbReference type="Proteomes" id="UP000014680">
    <property type="component" value="Unassembled WGS sequence"/>
</dbReference>
<dbReference type="InterPro" id="IPR032675">
    <property type="entry name" value="LRR_dom_sf"/>
</dbReference>
<keyword evidence="2" id="KW-1185">Reference proteome</keyword>
<dbReference type="EMBL" id="KB206890">
    <property type="protein sequence ID" value="ELP87023.1"/>
    <property type="molecule type" value="Genomic_DNA"/>
</dbReference>
<dbReference type="AlphaFoldDB" id="A0A0A1U2X8"/>
<organism evidence="1 2">
    <name type="scientific">Entamoeba invadens IP1</name>
    <dbReference type="NCBI Taxonomy" id="370355"/>
    <lineage>
        <taxon>Eukaryota</taxon>
        <taxon>Amoebozoa</taxon>
        <taxon>Evosea</taxon>
        <taxon>Archamoebae</taxon>
        <taxon>Mastigamoebida</taxon>
        <taxon>Entamoebidae</taxon>
        <taxon>Entamoeba</taxon>
    </lineage>
</organism>
<dbReference type="GeneID" id="14885932"/>
<dbReference type="Gene3D" id="3.80.10.10">
    <property type="entry name" value="Ribonuclease Inhibitor"/>
    <property type="match status" value="1"/>
</dbReference>
<accession>A0A0A1U2X8</accession>
<evidence type="ECO:0000313" key="1">
    <source>
        <dbReference type="EMBL" id="ELP87023.1"/>
    </source>
</evidence>
<reference evidence="1 2" key="1">
    <citation type="submission" date="2012-10" db="EMBL/GenBank/DDBJ databases">
        <authorList>
            <person name="Zafar N."/>
            <person name="Inman J."/>
            <person name="Hall N."/>
            <person name="Lorenzi H."/>
            <person name="Caler E."/>
        </authorList>
    </citation>
    <scope>NUCLEOTIDE SEQUENCE [LARGE SCALE GENOMIC DNA]</scope>
    <source>
        <strain evidence="1 2">IP1</strain>
    </source>
</reference>
<dbReference type="InterPro" id="IPR026906">
    <property type="entry name" value="LRR_5"/>
</dbReference>
<gene>
    <name evidence="1" type="ORF">EIN_319420</name>
</gene>
<name>A0A0A1U2X8_ENTIV</name>
<proteinExistence type="predicted"/>
<dbReference type="KEGG" id="eiv:EIN_319420"/>
<dbReference type="VEuPathDB" id="AmoebaDB:EIN_319420"/>
<dbReference type="Pfam" id="PF13306">
    <property type="entry name" value="LRR_5"/>
    <property type="match status" value="1"/>
</dbReference>
<protein>
    <recommendedName>
        <fullName evidence="3">Leucine rich repeat containing protein BspA family protein</fullName>
    </recommendedName>
</protein>